<organism evidence="1 2">
    <name type="scientific">Salvia divinorum</name>
    <name type="common">Maria pastora</name>
    <name type="synonym">Diviner's sage</name>
    <dbReference type="NCBI Taxonomy" id="28513"/>
    <lineage>
        <taxon>Eukaryota</taxon>
        <taxon>Viridiplantae</taxon>
        <taxon>Streptophyta</taxon>
        <taxon>Embryophyta</taxon>
        <taxon>Tracheophyta</taxon>
        <taxon>Spermatophyta</taxon>
        <taxon>Magnoliopsida</taxon>
        <taxon>eudicotyledons</taxon>
        <taxon>Gunneridae</taxon>
        <taxon>Pentapetalae</taxon>
        <taxon>asterids</taxon>
        <taxon>lamiids</taxon>
        <taxon>Lamiales</taxon>
        <taxon>Lamiaceae</taxon>
        <taxon>Nepetoideae</taxon>
        <taxon>Mentheae</taxon>
        <taxon>Salviinae</taxon>
        <taxon>Salvia</taxon>
        <taxon>Salvia subgen. Calosphace</taxon>
    </lineage>
</organism>
<reference evidence="1 2" key="1">
    <citation type="submission" date="2024-06" db="EMBL/GenBank/DDBJ databases">
        <title>A chromosome level genome sequence of Diviner's sage (Salvia divinorum).</title>
        <authorList>
            <person name="Ford S.A."/>
            <person name="Ro D.-K."/>
            <person name="Ness R.W."/>
            <person name="Phillips M.A."/>
        </authorList>
    </citation>
    <scope>NUCLEOTIDE SEQUENCE [LARGE SCALE GENOMIC DNA]</scope>
    <source>
        <strain evidence="1">SAF-2024a</strain>
        <tissue evidence="1">Leaf</tissue>
    </source>
</reference>
<proteinExistence type="predicted"/>
<dbReference type="Gene3D" id="1.10.510.10">
    <property type="entry name" value="Transferase(Phosphotransferase) domain 1"/>
    <property type="match status" value="1"/>
</dbReference>
<sequence length="157" mass="17612">MSYSSSRDNWERLVAAVVKREQIWQLCHQNSSSTIASDYTDVTRSFSSVRPVSSSSHQLPLVNDSIIGEEEVEKLFQLVLICTLNDPDERPTMLEIVRMIDGLADRWKEFSSHSFGSDIILGKKMIPLPSPPGPLSTEWILADSLSFTVAEELSSPR</sequence>
<evidence type="ECO:0000313" key="2">
    <source>
        <dbReference type="Proteomes" id="UP001567538"/>
    </source>
</evidence>
<dbReference type="Proteomes" id="UP001567538">
    <property type="component" value="Unassembled WGS sequence"/>
</dbReference>
<protein>
    <submittedName>
        <fullName evidence="1">Uncharacterized protein</fullName>
    </submittedName>
</protein>
<dbReference type="AlphaFoldDB" id="A0ABD1FU68"/>
<accession>A0ABD1FU68</accession>
<evidence type="ECO:0000313" key="1">
    <source>
        <dbReference type="EMBL" id="KAL1535379.1"/>
    </source>
</evidence>
<comment type="caution">
    <text evidence="1">The sequence shown here is derived from an EMBL/GenBank/DDBJ whole genome shotgun (WGS) entry which is preliminary data.</text>
</comment>
<keyword evidence="2" id="KW-1185">Reference proteome</keyword>
<gene>
    <name evidence="1" type="ORF">AAHA92_28160</name>
</gene>
<dbReference type="EMBL" id="JBEAFC010000011">
    <property type="protein sequence ID" value="KAL1535379.1"/>
    <property type="molecule type" value="Genomic_DNA"/>
</dbReference>
<name>A0ABD1FU68_SALDI</name>